<dbReference type="Pfam" id="PF13828">
    <property type="entry name" value="DUF4190"/>
    <property type="match status" value="1"/>
</dbReference>
<evidence type="ECO:0000313" key="3">
    <source>
        <dbReference type="EMBL" id="VZO35900.1"/>
    </source>
</evidence>
<dbReference type="InterPro" id="IPR025241">
    <property type="entry name" value="DUF4190"/>
</dbReference>
<dbReference type="EMBL" id="CACRYJ010000016">
    <property type="protein sequence ID" value="VZO35900.1"/>
    <property type="molecule type" value="Genomic_DNA"/>
</dbReference>
<gene>
    <name evidence="3" type="ORF">HALOF300_01103</name>
</gene>
<feature type="transmembrane region" description="Helical" evidence="1">
    <location>
        <begin position="73"/>
        <end position="104"/>
    </location>
</feature>
<dbReference type="AlphaFoldDB" id="A0A7M4DG57"/>
<sequence>MSVGGGFTSLAPVRAPAPEVPAPAHADASRRPWQATAQYGVSPFVNSYTRPLPSYAETFSGPGYYTPPPKSSVWATLALVFALLGVVLSVPALLAIVFGHIGVVQTRNNLMRGRGLAMAALVLGYVVVGFWALLLTAFWLSG</sequence>
<comment type="caution">
    <text evidence="3">The sequence shown here is derived from an EMBL/GenBank/DDBJ whole genome shotgun (WGS) entry which is preliminary data.</text>
</comment>
<proteinExistence type="predicted"/>
<keyword evidence="1" id="KW-0812">Transmembrane</keyword>
<dbReference type="Proteomes" id="UP000419743">
    <property type="component" value="Unassembled WGS sequence"/>
</dbReference>
<organism evidence="3 4">
    <name type="scientific">Occultella aeris</name>
    <dbReference type="NCBI Taxonomy" id="2761496"/>
    <lineage>
        <taxon>Bacteria</taxon>
        <taxon>Bacillati</taxon>
        <taxon>Actinomycetota</taxon>
        <taxon>Actinomycetes</taxon>
        <taxon>Micrococcales</taxon>
        <taxon>Ruaniaceae</taxon>
        <taxon>Occultella</taxon>
    </lineage>
</organism>
<feature type="domain" description="DUF4190" evidence="2">
    <location>
        <begin position="75"/>
        <end position="134"/>
    </location>
</feature>
<keyword evidence="1" id="KW-1133">Transmembrane helix</keyword>
<reference evidence="3 4" key="1">
    <citation type="submission" date="2019-11" db="EMBL/GenBank/DDBJ databases">
        <authorList>
            <person name="Criscuolo A."/>
        </authorList>
    </citation>
    <scope>NUCLEOTIDE SEQUENCE [LARGE SCALE GENOMIC DNA]</scope>
    <source>
        <strain evidence="3">CIP111667</strain>
    </source>
</reference>
<evidence type="ECO:0000313" key="4">
    <source>
        <dbReference type="Proteomes" id="UP000419743"/>
    </source>
</evidence>
<keyword evidence="4" id="KW-1185">Reference proteome</keyword>
<keyword evidence="1" id="KW-0472">Membrane</keyword>
<feature type="transmembrane region" description="Helical" evidence="1">
    <location>
        <begin position="116"/>
        <end position="140"/>
    </location>
</feature>
<evidence type="ECO:0000256" key="1">
    <source>
        <dbReference type="SAM" id="Phobius"/>
    </source>
</evidence>
<dbReference type="RefSeq" id="WP_156739922.1">
    <property type="nucleotide sequence ID" value="NZ_CACRYJ010000016.1"/>
</dbReference>
<accession>A0A7M4DG57</accession>
<protein>
    <recommendedName>
        <fullName evidence="2">DUF4190 domain-containing protein</fullName>
    </recommendedName>
</protein>
<name>A0A7M4DG57_9MICO</name>
<evidence type="ECO:0000259" key="2">
    <source>
        <dbReference type="Pfam" id="PF13828"/>
    </source>
</evidence>